<organism evidence="1 2">
    <name type="scientific">Lysobacter antibioticus</name>
    <dbReference type="NCBI Taxonomy" id="84531"/>
    <lineage>
        <taxon>Bacteria</taxon>
        <taxon>Pseudomonadati</taxon>
        <taxon>Pseudomonadota</taxon>
        <taxon>Gammaproteobacteria</taxon>
        <taxon>Lysobacterales</taxon>
        <taxon>Lysobacteraceae</taxon>
        <taxon>Lysobacter</taxon>
    </lineage>
</organism>
<accession>A0A0S2F6X3</accession>
<dbReference type="EMBL" id="CP011129">
    <property type="protein sequence ID" value="ALN79266.1"/>
    <property type="molecule type" value="Genomic_DNA"/>
</dbReference>
<evidence type="ECO:0000313" key="2">
    <source>
        <dbReference type="Proteomes" id="UP000060787"/>
    </source>
</evidence>
<protein>
    <recommendedName>
        <fullName evidence="3">Alanine acetyltransferase</fullName>
    </recommendedName>
</protein>
<evidence type="ECO:0008006" key="3">
    <source>
        <dbReference type="Google" id="ProtNLM"/>
    </source>
</evidence>
<dbReference type="AlphaFoldDB" id="A0A0S2F6X3"/>
<dbReference type="PATRIC" id="fig|84531.8.peg.1132"/>
<sequence length="125" mass="13005">MSALWSAEQREWLQAMGHSVMALASDKVEEPAVVAREASAPAARAASTDTVAAAPRAEPVRSVAPARATGADGALLRAVLRAARRGADDPAVLALFDAQALRGDAAAKRALWPQLRALRRGSAAR</sequence>
<keyword evidence="2" id="KW-1185">Reference proteome</keyword>
<name>A0A0S2F6X3_LYSAN</name>
<evidence type="ECO:0000313" key="1">
    <source>
        <dbReference type="EMBL" id="ALN79266.1"/>
    </source>
</evidence>
<dbReference type="Proteomes" id="UP000060787">
    <property type="component" value="Chromosome"/>
</dbReference>
<gene>
    <name evidence="1" type="ORF">LA76x_1107</name>
</gene>
<reference evidence="1 2" key="1">
    <citation type="journal article" date="2015" name="BMC Genomics">
        <title>Comparative genomics and metabolic profiling of the genus Lysobacter.</title>
        <authorList>
            <person name="de Bruijn I."/>
            <person name="Cheng X."/>
            <person name="de Jager V."/>
            <person name="Exposito R.G."/>
            <person name="Watrous J."/>
            <person name="Patel N."/>
            <person name="Postma J."/>
            <person name="Dorrestein P.C."/>
            <person name="Kobayashi D."/>
            <person name="Raaijmakers J.M."/>
        </authorList>
    </citation>
    <scope>NUCLEOTIDE SEQUENCE [LARGE SCALE GENOMIC DNA]</scope>
    <source>
        <strain evidence="1 2">76</strain>
    </source>
</reference>
<dbReference type="RefSeq" id="WP_057916889.1">
    <property type="nucleotide sequence ID" value="NZ_CP011129.1"/>
</dbReference>
<proteinExistence type="predicted"/>
<dbReference type="KEGG" id="lab:LA76x_1107"/>
<dbReference type="STRING" id="84531.LA76x_1107"/>